<dbReference type="GO" id="GO:0030665">
    <property type="term" value="C:clathrin-coated vesicle membrane"/>
    <property type="evidence" value="ECO:0007669"/>
    <property type="project" value="UniProtKB-SubCell"/>
</dbReference>
<gene>
    <name evidence="10" type="ORF">RHSIM_Rhsim08G0175800</name>
</gene>
<dbReference type="Proteomes" id="UP000626092">
    <property type="component" value="Unassembled WGS sequence"/>
</dbReference>
<accession>A0A834GIV0</accession>
<dbReference type="InterPro" id="IPR050431">
    <property type="entry name" value="Adaptor_comp_med_subunit"/>
</dbReference>
<evidence type="ECO:0000256" key="2">
    <source>
        <dbReference type="ARBA" id="ARBA00005324"/>
    </source>
</evidence>
<dbReference type="SUPFAM" id="SSF64356">
    <property type="entry name" value="SNARE-like"/>
    <property type="match status" value="1"/>
</dbReference>
<dbReference type="PROSITE" id="PS51072">
    <property type="entry name" value="MHD"/>
    <property type="match status" value="1"/>
</dbReference>
<dbReference type="InterPro" id="IPR018240">
    <property type="entry name" value="Clathrin_mu_CS"/>
</dbReference>
<evidence type="ECO:0000256" key="3">
    <source>
        <dbReference type="ARBA" id="ARBA00022448"/>
    </source>
</evidence>
<dbReference type="PROSITE" id="PS00990">
    <property type="entry name" value="CLAT_ADAPTOR_M_1"/>
    <property type="match status" value="1"/>
</dbReference>
<keyword evidence="5" id="KW-0472">Membrane</keyword>
<dbReference type="FunFam" id="3.30.450.60:FF:000006">
    <property type="entry name" value="AP-1 complex subunit mu-1 isoform 1"/>
    <property type="match status" value="1"/>
</dbReference>
<dbReference type="InterPro" id="IPR036168">
    <property type="entry name" value="AP2_Mu_C_sf"/>
</dbReference>
<dbReference type="GO" id="GO:0016192">
    <property type="term" value="P:vesicle-mediated transport"/>
    <property type="evidence" value="ECO:0007669"/>
    <property type="project" value="InterPro"/>
</dbReference>
<dbReference type="GO" id="GO:0030131">
    <property type="term" value="C:clathrin adaptor complex"/>
    <property type="evidence" value="ECO:0007669"/>
    <property type="project" value="UniProtKB-UniRule"/>
</dbReference>
<dbReference type="PRINTS" id="PR00314">
    <property type="entry name" value="CLATHRINADPT"/>
</dbReference>
<comment type="subunit">
    <text evidence="7">Adaptor protein complex 1 (AP-1) is a heterotetramer composed of two large adaptins (gamma-type subunit and beta-type subunit), a medium adaptin (mu-type subunit) and a small adaptin (sigma-type subunit).</text>
</comment>
<protein>
    <recommendedName>
        <fullName evidence="9">MHD domain-containing protein</fullName>
    </recommendedName>
</protein>
<evidence type="ECO:0000256" key="5">
    <source>
        <dbReference type="ARBA" id="ARBA00023136"/>
    </source>
</evidence>
<dbReference type="CDD" id="cd09250">
    <property type="entry name" value="AP-1_Mu1_Cterm"/>
    <property type="match status" value="1"/>
</dbReference>
<keyword evidence="11" id="KW-1185">Reference proteome</keyword>
<dbReference type="InterPro" id="IPR028565">
    <property type="entry name" value="MHD"/>
</dbReference>
<keyword evidence="6" id="KW-0968">Cytoplasmic vesicle</keyword>
<reference evidence="10" key="1">
    <citation type="submission" date="2019-11" db="EMBL/GenBank/DDBJ databases">
        <authorList>
            <person name="Liu Y."/>
            <person name="Hou J."/>
            <person name="Li T.-Q."/>
            <person name="Guan C.-H."/>
            <person name="Wu X."/>
            <person name="Wu H.-Z."/>
            <person name="Ling F."/>
            <person name="Zhang R."/>
            <person name="Shi X.-G."/>
            <person name="Ren J.-P."/>
            <person name="Chen E.-F."/>
            <person name="Sun J.-M."/>
        </authorList>
    </citation>
    <scope>NUCLEOTIDE SEQUENCE</scope>
    <source>
        <strain evidence="10">Adult_tree_wgs_1</strain>
        <tissue evidence="10">Leaves</tissue>
    </source>
</reference>
<evidence type="ECO:0000313" key="10">
    <source>
        <dbReference type="EMBL" id="KAF7135867.1"/>
    </source>
</evidence>
<name>A0A834GIV0_RHOSS</name>
<dbReference type="EMBL" id="WJXA01000008">
    <property type="protein sequence ID" value="KAF7135867.1"/>
    <property type="molecule type" value="Genomic_DNA"/>
</dbReference>
<keyword evidence="3 8" id="KW-0813">Transport</keyword>
<evidence type="ECO:0000256" key="7">
    <source>
        <dbReference type="ARBA" id="ARBA00066271"/>
    </source>
</evidence>
<evidence type="ECO:0000259" key="9">
    <source>
        <dbReference type="PROSITE" id="PS51072"/>
    </source>
</evidence>
<proteinExistence type="inferred from homology"/>
<feature type="domain" description="MHD" evidence="9">
    <location>
        <begin position="170"/>
        <end position="509"/>
    </location>
</feature>
<comment type="subcellular location">
    <subcellularLocation>
        <location evidence="1">Cytoplasmic vesicle</location>
        <location evidence="1">Clathrin-coated vesicle membrane</location>
    </subcellularLocation>
</comment>
<comment type="similarity">
    <text evidence="2 8">Belongs to the adaptor complexes medium subunit family.</text>
</comment>
<keyword evidence="4 8" id="KW-0653">Protein transport</keyword>
<dbReference type="GO" id="GO:0006886">
    <property type="term" value="P:intracellular protein transport"/>
    <property type="evidence" value="ECO:0007669"/>
    <property type="project" value="UniProtKB-UniRule"/>
</dbReference>
<dbReference type="Gene3D" id="3.30.450.60">
    <property type="match status" value="1"/>
</dbReference>
<organism evidence="10 11">
    <name type="scientific">Rhododendron simsii</name>
    <name type="common">Sims's rhododendron</name>
    <dbReference type="NCBI Taxonomy" id="118357"/>
    <lineage>
        <taxon>Eukaryota</taxon>
        <taxon>Viridiplantae</taxon>
        <taxon>Streptophyta</taxon>
        <taxon>Embryophyta</taxon>
        <taxon>Tracheophyta</taxon>
        <taxon>Spermatophyta</taxon>
        <taxon>Magnoliopsida</taxon>
        <taxon>eudicotyledons</taxon>
        <taxon>Gunneridae</taxon>
        <taxon>Pentapetalae</taxon>
        <taxon>asterids</taxon>
        <taxon>Ericales</taxon>
        <taxon>Ericaceae</taxon>
        <taxon>Ericoideae</taxon>
        <taxon>Rhodoreae</taxon>
        <taxon>Rhododendron</taxon>
    </lineage>
</organism>
<dbReference type="AlphaFoldDB" id="A0A834GIV0"/>
<dbReference type="InterPro" id="IPR001392">
    <property type="entry name" value="Clathrin_mu"/>
</dbReference>
<dbReference type="SUPFAM" id="SSF49447">
    <property type="entry name" value="Second domain of Mu2 adaptin subunit (ap50) of ap2 adaptor"/>
    <property type="match status" value="2"/>
</dbReference>
<evidence type="ECO:0000313" key="11">
    <source>
        <dbReference type="Proteomes" id="UP000626092"/>
    </source>
</evidence>
<comment type="caution">
    <text evidence="10">The sequence shown here is derived from an EMBL/GenBank/DDBJ whole genome shotgun (WGS) entry which is preliminary data.</text>
</comment>
<dbReference type="PANTHER" id="PTHR10529">
    <property type="entry name" value="AP COMPLEX SUBUNIT MU"/>
    <property type="match status" value="1"/>
</dbReference>
<evidence type="ECO:0000256" key="4">
    <source>
        <dbReference type="ARBA" id="ARBA00022927"/>
    </source>
</evidence>
<evidence type="ECO:0000256" key="6">
    <source>
        <dbReference type="ARBA" id="ARBA00023329"/>
    </source>
</evidence>
<dbReference type="PIRSF" id="PIRSF005992">
    <property type="entry name" value="Clathrin_mu"/>
    <property type="match status" value="1"/>
</dbReference>
<sequence length="511" mass="57960">MAGAASALFILDVKGRCLIWRDYRGDVTSVQAERYFSKLLEKEGDIESHGPVGYDNGVTYMFIQHNNVFLMTASRQNCNAASLLLFLHRIVDVFKHYFEVLEEESLRDNFVVVYELLDEMMDFGYPQYTEAKILSEFIKTDAYRMEVTQRPPMAVTNAVSWRSEGINYKKNEVFLDVVESVNILVNSNGQIIRSDVVGALKMRTYLREDKVITFTSCSGMPECKLGLNDKVLLEAQGRSSKGKAIDLDDIKFHQCVRLARFENDRTISFIPPDGSFDLMTYRLSTQVKPLIWVEAQVERHSRSRIEMVLKARSQFKDRSFWRDVCGSWVGIGALLMSIDWVCSERVNGFISSWAIVVAALQQWIGEVVGSGHCFPVVGDAGLGVEMGVFWDTATNVEIQLPVPSDATNPNIRTSMGSAAYAPENDALVWKIKSFPGNKEYMLRAEFSLPSITSEDATPDRKAPIRVKFEIPYFTVSGIQVRYLKIIEKSGYQALPWVRYITMAGEYELRVI</sequence>
<dbReference type="OrthoDB" id="10259133at2759"/>
<evidence type="ECO:0000256" key="1">
    <source>
        <dbReference type="ARBA" id="ARBA00004640"/>
    </source>
</evidence>
<dbReference type="PROSITE" id="PS00991">
    <property type="entry name" value="CLAT_ADAPTOR_M_2"/>
    <property type="match status" value="1"/>
</dbReference>
<dbReference type="Gene3D" id="2.60.40.1170">
    <property type="entry name" value="Mu homology domain, subdomain B"/>
    <property type="match status" value="2"/>
</dbReference>
<evidence type="ECO:0000256" key="8">
    <source>
        <dbReference type="PIRNR" id="PIRNR005992"/>
    </source>
</evidence>
<dbReference type="Pfam" id="PF00928">
    <property type="entry name" value="Adap_comp_sub"/>
    <property type="match status" value="1"/>
</dbReference>
<dbReference type="CDD" id="cd14835">
    <property type="entry name" value="AP1_Mu_N"/>
    <property type="match status" value="1"/>
</dbReference>
<dbReference type="InterPro" id="IPR011012">
    <property type="entry name" value="Longin-like_dom_sf"/>
</dbReference>